<dbReference type="EMBL" id="AECZ01000007">
    <property type="protein sequence ID" value="EFL51850.1"/>
    <property type="molecule type" value="Genomic_DNA"/>
</dbReference>
<dbReference type="Proteomes" id="UP000006250">
    <property type="component" value="Unassembled WGS sequence"/>
</dbReference>
<protein>
    <submittedName>
        <fullName evidence="1">Uncharacterized protein</fullName>
    </submittedName>
</protein>
<gene>
    <name evidence="1" type="ORF">DesfrDRAFT_1385</name>
</gene>
<dbReference type="STRING" id="596151.DesfrDRAFT_1385"/>
<evidence type="ECO:0000313" key="1">
    <source>
        <dbReference type="EMBL" id="EFL51850.1"/>
    </source>
</evidence>
<accession>E1JUT6</accession>
<organism evidence="1 2">
    <name type="scientific">Solidesulfovibrio fructosivorans JJ]</name>
    <dbReference type="NCBI Taxonomy" id="596151"/>
    <lineage>
        <taxon>Bacteria</taxon>
        <taxon>Pseudomonadati</taxon>
        <taxon>Thermodesulfobacteriota</taxon>
        <taxon>Desulfovibrionia</taxon>
        <taxon>Desulfovibrionales</taxon>
        <taxon>Desulfovibrionaceae</taxon>
        <taxon>Solidesulfovibrio</taxon>
    </lineage>
</organism>
<evidence type="ECO:0000313" key="2">
    <source>
        <dbReference type="Proteomes" id="UP000006250"/>
    </source>
</evidence>
<reference evidence="1 2" key="1">
    <citation type="submission" date="2010-08" db="EMBL/GenBank/DDBJ databases">
        <title>The draft genome of Desulfovibrio fructosovorans JJ.</title>
        <authorList>
            <consortium name="US DOE Joint Genome Institute (JGI-PGF)"/>
            <person name="Lucas S."/>
            <person name="Copeland A."/>
            <person name="Lapidus A."/>
            <person name="Cheng J.-F."/>
            <person name="Bruce D."/>
            <person name="Goodwin L."/>
            <person name="Pitluck S."/>
            <person name="Land M.L."/>
            <person name="Hauser L."/>
            <person name="Chang Y.-J."/>
            <person name="Jeffries C."/>
            <person name="Wall J.D."/>
            <person name="Stahl D.A."/>
            <person name="Arkin A.P."/>
            <person name="Dehal P."/>
            <person name="Stolyar S.M."/>
            <person name="Hazen T.C."/>
            <person name="Woyke T.J."/>
        </authorList>
    </citation>
    <scope>NUCLEOTIDE SEQUENCE [LARGE SCALE GENOMIC DNA]</scope>
    <source>
        <strain evidence="1 2">JJ</strain>
    </source>
</reference>
<dbReference type="RefSeq" id="WP_005992390.1">
    <property type="nucleotide sequence ID" value="NZ_AECZ01000007.1"/>
</dbReference>
<keyword evidence="2" id="KW-1185">Reference proteome</keyword>
<dbReference type="AlphaFoldDB" id="E1JUT6"/>
<sequence length="66" mass="7034">MRKPSFPHVRVQSQPHALAAVHAWTLLKALCGHSRPFFGDGPASLPVEPCAPICPILPGTVEVCHG</sequence>
<name>E1JUT6_SOLFR</name>
<proteinExistence type="predicted"/>
<dbReference type="eggNOG" id="ENOG5031894">
    <property type="taxonomic scope" value="Bacteria"/>
</dbReference>
<comment type="caution">
    <text evidence="1">The sequence shown here is derived from an EMBL/GenBank/DDBJ whole genome shotgun (WGS) entry which is preliminary data.</text>
</comment>
<dbReference type="OrthoDB" id="5460137at2"/>